<gene>
    <name evidence="1" type="ORF">I543_0528</name>
</gene>
<protein>
    <submittedName>
        <fullName evidence="1">Uncharacterized protein</fullName>
    </submittedName>
</protein>
<dbReference type="EMBL" id="JAOF01000001">
    <property type="protein sequence ID" value="EUA46613.1"/>
    <property type="molecule type" value="Genomic_DNA"/>
</dbReference>
<proteinExistence type="predicted"/>
<reference evidence="1 2" key="1">
    <citation type="submission" date="2013-12" db="EMBL/GenBank/DDBJ databases">
        <authorList>
            <person name="Madinger N."/>
            <person name="Lenaerts A."/>
            <person name="Ordway D."/>
            <person name="DeGroote M.A."/>
            <person name="Parker T."/>
            <person name="Sizemore C."/>
            <person name="Tallon L.J."/>
            <person name="Sadzewicz L.K."/>
            <person name="Sengamalay N."/>
            <person name="Fraser C.M."/>
            <person name="Hine E."/>
            <person name="Shefchek K.A."/>
            <person name="Das S.P."/>
            <person name="Tettelin H."/>
        </authorList>
    </citation>
    <scope>NUCLEOTIDE SEQUENCE [LARGE SCALE GENOMIC DNA]</scope>
    <source>
        <strain evidence="1 2">21</strain>
    </source>
</reference>
<accession>A0A829Q1S0</accession>
<organism evidence="1 2">
    <name type="scientific">Mycobacteroides abscessus 21</name>
    <dbReference type="NCBI Taxonomy" id="1299324"/>
    <lineage>
        <taxon>Bacteria</taxon>
        <taxon>Bacillati</taxon>
        <taxon>Actinomycetota</taxon>
        <taxon>Actinomycetes</taxon>
        <taxon>Mycobacteriales</taxon>
        <taxon>Mycobacteriaceae</taxon>
        <taxon>Mycobacteroides</taxon>
        <taxon>Mycobacteroides abscessus</taxon>
    </lineage>
</organism>
<name>A0A829Q1S0_9MYCO</name>
<sequence>MPDRVGVRVRHDDVMATVWVSSTSDEVDADADRPGDHWQRVGVIDTSAQRDFYTHIQRYIGVRKTANGKPEFYLSGDPASAWVQQAKEDAGARPPFWILINPYGSGQIHYSAGSIKYLLGAGKATVVHALTRRAPEPHPGLLITPVMLAVKLKRRGGDLFTPCRTR</sequence>
<evidence type="ECO:0000313" key="2">
    <source>
        <dbReference type="Proteomes" id="UP000020103"/>
    </source>
</evidence>
<dbReference type="AlphaFoldDB" id="A0A829Q1S0"/>
<comment type="caution">
    <text evidence="1">The sequence shown here is derived from an EMBL/GenBank/DDBJ whole genome shotgun (WGS) entry which is preliminary data.</text>
</comment>
<dbReference type="Proteomes" id="UP000020103">
    <property type="component" value="Unassembled WGS sequence"/>
</dbReference>
<evidence type="ECO:0000313" key="1">
    <source>
        <dbReference type="EMBL" id="EUA46613.1"/>
    </source>
</evidence>